<dbReference type="InterPro" id="IPR045931">
    <property type="entry name" value="DUF6350"/>
</dbReference>
<feature type="transmembrane region" description="Helical" evidence="2">
    <location>
        <begin position="212"/>
        <end position="234"/>
    </location>
</feature>
<evidence type="ECO:0000256" key="1">
    <source>
        <dbReference type="SAM" id="MobiDB-lite"/>
    </source>
</evidence>
<organism evidence="3 4">
    <name type="scientific">Streptomyces clavifer</name>
    <dbReference type="NCBI Taxonomy" id="68188"/>
    <lineage>
        <taxon>Bacteria</taxon>
        <taxon>Bacillati</taxon>
        <taxon>Actinomycetota</taxon>
        <taxon>Actinomycetes</taxon>
        <taxon>Kitasatosporales</taxon>
        <taxon>Streptomycetaceae</taxon>
        <taxon>Streptomyces</taxon>
    </lineage>
</organism>
<keyword evidence="4" id="KW-1185">Reference proteome</keyword>
<feature type="transmembrane region" description="Helical" evidence="2">
    <location>
        <begin position="254"/>
        <end position="273"/>
    </location>
</feature>
<feature type="compositionally biased region" description="Pro residues" evidence="1">
    <location>
        <begin position="607"/>
        <end position="623"/>
    </location>
</feature>
<accession>A0ABS4V6J4</accession>
<feature type="transmembrane region" description="Helical" evidence="2">
    <location>
        <begin position="86"/>
        <end position="104"/>
    </location>
</feature>
<dbReference type="Pfam" id="PF19877">
    <property type="entry name" value="DUF6350"/>
    <property type="match status" value="1"/>
</dbReference>
<evidence type="ECO:0000256" key="2">
    <source>
        <dbReference type="SAM" id="Phobius"/>
    </source>
</evidence>
<keyword evidence="2" id="KW-0812">Transmembrane</keyword>
<dbReference type="EMBL" id="JAGINS010000001">
    <property type="protein sequence ID" value="MBP2359526.1"/>
    <property type="molecule type" value="Genomic_DNA"/>
</dbReference>
<dbReference type="RefSeq" id="WP_372450619.1">
    <property type="nucleotide sequence ID" value="NZ_BMWJ01000001.1"/>
</dbReference>
<proteinExistence type="predicted"/>
<name>A0ABS4V6J4_9ACTN</name>
<protein>
    <recommendedName>
        <fullName evidence="5">Integral membrane protein</fullName>
    </recommendedName>
</protein>
<feature type="transmembrane region" description="Helical" evidence="2">
    <location>
        <begin position="349"/>
        <end position="373"/>
    </location>
</feature>
<feature type="transmembrane region" description="Helical" evidence="2">
    <location>
        <begin position="158"/>
        <end position="176"/>
    </location>
</feature>
<feature type="transmembrane region" description="Helical" evidence="2">
    <location>
        <begin position="393"/>
        <end position="419"/>
    </location>
</feature>
<keyword evidence="2" id="KW-0472">Membrane</keyword>
<gene>
    <name evidence="3" type="ORF">JOF59_001926</name>
</gene>
<feature type="transmembrane region" description="Helical" evidence="2">
    <location>
        <begin position="319"/>
        <end position="337"/>
    </location>
</feature>
<sequence>MTQVTERSPMLPADRSRSAVLASAFARGAIAAGLGLGSLAVLVVVLWIISPYPDSGPGGALHVAAGLWLLAHGAELVRSDTLGGHPAPVATVPLLLVILPVWLVHRAARDSAESDEDPSGEHSAIGAFCAVSAGYLLVAMAAAAYAQGGWLPAERTSLAFPLAVVVTGAAAAGVWAAHGHPLGPLLAWAPLAVQEAAARARFRDAAETALRAATAGVVVLLGGGALLVAVALVWHAGPTQESFLALSGHWAGRVAVLLLALALVPNAAMWGAAYGLGPGFALGTASTVTPLAFTGRPALPDFPLLHAVPAQGPGTMANWAAVAVPVAAGLAVARFTAQGAAPVRGERRGAWRFGVTALVAMLAAMGCGAGAAVLAAASGGPLGTGALAEFGPVWWLVGPAALAWTALIGVPAALLLRAWRLRENPWRWRRDLAADLAEAPAGKRAVGKTGTPTEERAARKERKRAEKRAAKEERRRARAVSGRHEPEEGAAEPYEFLSADPWHEDGARKARWASLRKVSGGLMADVPADRDTASWPGPVPGPEADPGPKADPGTGPGPDHRADPGPAPGPVPTKDSGPGPREGPAPAPAPEADLDPVLAPGAEAEPGPRPGPGPAPAPDPAPGTLPDLGPAPETGPVPEPGPTPETGPVPTKHSAPGPVPPTGSTP</sequence>
<keyword evidence="2" id="KW-1133">Transmembrane helix</keyword>
<feature type="compositionally biased region" description="Low complexity" evidence="1">
    <location>
        <begin position="595"/>
        <end position="605"/>
    </location>
</feature>
<comment type="caution">
    <text evidence="3">The sequence shown here is derived from an EMBL/GenBank/DDBJ whole genome shotgun (WGS) entry which is preliminary data.</text>
</comment>
<dbReference type="InterPro" id="IPR000366">
    <property type="entry name" value="GPCR_STE2"/>
</dbReference>
<reference evidence="3 4" key="1">
    <citation type="submission" date="2021-03" db="EMBL/GenBank/DDBJ databases">
        <title>Sequencing the genomes of 1000 actinobacteria strains.</title>
        <authorList>
            <person name="Klenk H.-P."/>
        </authorList>
    </citation>
    <scope>NUCLEOTIDE SEQUENCE [LARGE SCALE GENOMIC DNA]</scope>
    <source>
        <strain evidence="3 4">DSM 40843</strain>
    </source>
</reference>
<feature type="compositionally biased region" description="Basic and acidic residues" evidence="1">
    <location>
        <begin position="453"/>
        <end position="475"/>
    </location>
</feature>
<feature type="transmembrane region" description="Helical" evidence="2">
    <location>
        <begin position="124"/>
        <end position="146"/>
    </location>
</feature>
<evidence type="ECO:0000313" key="3">
    <source>
        <dbReference type="EMBL" id="MBP2359526.1"/>
    </source>
</evidence>
<evidence type="ECO:0008006" key="5">
    <source>
        <dbReference type="Google" id="ProtNLM"/>
    </source>
</evidence>
<feature type="transmembrane region" description="Helical" evidence="2">
    <location>
        <begin position="20"/>
        <end position="49"/>
    </location>
</feature>
<feature type="region of interest" description="Disordered" evidence="1">
    <location>
        <begin position="522"/>
        <end position="666"/>
    </location>
</feature>
<evidence type="ECO:0000313" key="4">
    <source>
        <dbReference type="Proteomes" id="UP001519311"/>
    </source>
</evidence>
<dbReference type="PRINTS" id="PR00250">
    <property type="entry name" value="GPCRSTE2"/>
</dbReference>
<feature type="compositionally biased region" description="Pro residues" evidence="1">
    <location>
        <begin position="633"/>
        <end position="647"/>
    </location>
</feature>
<feature type="compositionally biased region" description="Pro residues" evidence="1">
    <location>
        <begin position="657"/>
        <end position="666"/>
    </location>
</feature>
<dbReference type="Proteomes" id="UP001519311">
    <property type="component" value="Unassembled WGS sequence"/>
</dbReference>
<feature type="transmembrane region" description="Helical" evidence="2">
    <location>
        <begin position="55"/>
        <end position="74"/>
    </location>
</feature>
<feature type="region of interest" description="Disordered" evidence="1">
    <location>
        <begin position="440"/>
        <end position="498"/>
    </location>
</feature>